<proteinExistence type="predicted"/>
<reference evidence="3 4" key="1">
    <citation type="submission" date="2019-08" db="EMBL/GenBank/DDBJ databases">
        <title>Genone of Arthrobacter echini P9.</title>
        <authorList>
            <person name="Bowman J.P."/>
        </authorList>
    </citation>
    <scope>NUCLEOTIDE SEQUENCE [LARGE SCALE GENOMIC DNA]</scope>
    <source>
        <strain evidence="3 4">P9</strain>
    </source>
</reference>
<dbReference type="CDD" id="cd00118">
    <property type="entry name" value="LysM"/>
    <property type="match status" value="1"/>
</dbReference>
<feature type="domain" description="LysM" evidence="2">
    <location>
        <begin position="79"/>
        <end position="128"/>
    </location>
</feature>
<evidence type="ECO:0000256" key="1">
    <source>
        <dbReference type="SAM" id="Phobius"/>
    </source>
</evidence>
<dbReference type="Pfam" id="PF01476">
    <property type="entry name" value="LysM"/>
    <property type="match status" value="1"/>
</dbReference>
<accession>A0A5D0XRR5</accession>
<evidence type="ECO:0000313" key="4">
    <source>
        <dbReference type="Proteomes" id="UP000323410"/>
    </source>
</evidence>
<dbReference type="InterPro" id="IPR018392">
    <property type="entry name" value="LysM"/>
</dbReference>
<organism evidence="3 4">
    <name type="scientific">Arthrobacter echini</name>
    <dbReference type="NCBI Taxonomy" id="1529066"/>
    <lineage>
        <taxon>Bacteria</taxon>
        <taxon>Bacillati</taxon>
        <taxon>Actinomycetota</taxon>
        <taxon>Actinomycetes</taxon>
        <taxon>Micrococcales</taxon>
        <taxon>Micrococcaceae</taxon>
        <taxon>Arthrobacter</taxon>
    </lineage>
</organism>
<dbReference type="SMART" id="SM00257">
    <property type="entry name" value="LysM"/>
    <property type="match status" value="1"/>
</dbReference>
<comment type="caution">
    <text evidence="3">The sequence shown here is derived from an EMBL/GenBank/DDBJ whole genome shotgun (WGS) entry which is preliminary data.</text>
</comment>
<keyword evidence="4" id="KW-1185">Reference proteome</keyword>
<keyword evidence="1" id="KW-1133">Transmembrane helix</keyword>
<gene>
    <name evidence="3" type="ORF">FQ377_09110</name>
</gene>
<evidence type="ECO:0000259" key="2">
    <source>
        <dbReference type="SMART" id="SM00257"/>
    </source>
</evidence>
<protein>
    <submittedName>
        <fullName evidence="3">LysM peptidoglycan-binding domain-containing protein</fullName>
    </submittedName>
</protein>
<dbReference type="OrthoDB" id="5084290at2"/>
<dbReference type="RefSeq" id="WP_148600914.1">
    <property type="nucleotide sequence ID" value="NZ_VSLD01000003.1"/>
</dbReference>
<sequence>MAEVPVLHGVSVLHGSTALRDVTAQHYAERPLTLTRRGRFLLVGLPLALGVAALILLGAFLTSVAQAGSEEPEVTETVEVAVSSGETLWGLAVQYAPERDPRDVVAEMVELNELRSSVVQAGQPIAIPVG</sequence>
<dbReference type="InterPro" id="IPR036779">
    <property type="entry name" value="LysM_dom_sf"/>
</dbReference>
<keyword evidence="1" id="KW-0812">Transmembrane</keyword>
<dbReference type="AlphaFoldDB" id="A0A5D0XRR5"/>
<dbReference type="Gene3D" id="3.10.350.10">
    <property type="entry name" value="LysM domain"/>
    <property type="match status" value="1"/>
</dbReference>
<name>A0A5D0XRR5_9MICC</name>
<dbReference type="Proteomes" id="UP000323410">
    <property type="component" value="Unassembled WGS sequence"/>
</dbReference>
<evidence type="ECO:0000313" key="3">
    <source>
        <dbReference type="EMBL" id="TYC99131.1"/>
    </source>
</evidence>
<feature type="transmembrane region" description="Helical" evidence="1">
    <location>
        <begin position="40"/>
        <end position="61"/>
    </location>
</feature>
<dbReference type="EMBL" id="VSLD01000003">
    <property type="protein sequence ID" value="TYC99131.1"/>
    <property type="molecule type" value="Genomic_DNA"/>
</dbReference>
<keyword evidence="1" id="KW-0472">Membrane</keyword>